<keyword evidence="3" id="KW-0964">Secreted</keyword>
<dbReference type="InterPro" id="IPR001534">
    <property type="entry name" value="Transthyretin-like"/>
</dbReference>
<evidence type="ECO:0000256" key="5">
    <source>
        <dbReference type="SAM" id="SignalP"/>
    </source>
</evidence>
<keyword evidence="4 5" id="KW-0732">Signal</keyword>
<comment type="similarity">
    <text evidence="2">Belongs to the nematode transthyretin-like family.</text>
</comment>
<evidence type="ECO:0000256" key="4">
    <source>
        <dbReference type="ARBA" id="ARBA00022729"/>
    </source>
</evidence>
<dbReference type="AlphaFoldDB" id="A0A0N5B2Q9"/>
<dbReference type="Gene3D" id="2.60.40.3330">
    <property type="match status" value="2"/>
</dbReference>
<protein>
    <submittedName>
        <fullName evidence="7">Uncharacterized protein</fullName>
    </submittedName>
</protein>
<dbReference type="WBParaSite" id="SPAL_0000036300.1">
    <property type="protein sequence ID" value="SPAL_0000036300.1"/>
    <property type="gene ID" value="SPAL_0000036300"/>
</dbReference>
<dbReference type="Pfam" id="PF01060">
    <property type="entry name" value="TTR-52"/>
    <property type="match status" value="2"/>
</dbReference>
<dbReference type="Proteomes" id="UP000046392">
    <property type="component" value="Unplaced"/>
</dbReference>
<dbReference type="GO" id="GO:0009986">
    <property type="term" value="C:cell surface"/>
    <property type="evidence" value="ECO:0007669"/>
    <property type="project" value="InterPro"/>
</dbReference>
<evidence type="ECO:0000256" key="2">
    <source>
        <dbReference type="ARBA" id="ARBA00010112"/>
    </source>
</evidence>
<evidence type="ECO:0000313" key="6">
    <source>
        <dbReference type="Proteomes" id="UP000046392"/>
    </source>
</evidence>
<organism evidence="6 7">
    <name type="scientific">Strongyloides papillosus</name>
    <name type="common">Intestinal threadworm</name>
    <dbReference type="NCBI Taxonomy" id="174720"/>
    <lineage>
        <taxon>Eukaryota</taxon>
        <taxon>Metazoa</taxon>
        <taxon>Ecdysozoa</taxon>
        <taxon>Nematoda</taxon>
        <taxon>Chromadorea</taxon>
        <taxon>Rhabditida</taxon>
        <taxon>Tylenchina</taxon>
        <taxon>Panagrolaimomorpha</taxon>
        <taxon>Strongyloidoidea</taxon>
        <taxon>Strongyloididae</taxon>
        <taxon>Strongyloides</taxon>
    </lineage>
</organism>
<dbReference type="SUPFAM" id="SSF49464">
    <property type="entry name" value="Carboxypeptidase regulatory domain-like"/>
    <property type="match status" value="1"/>
</dbReference>
<feature type="signal peptide" evidence="5">
    <location>
        <begin position="1"/>
        <end position="23"/>
    </location>
</feature>
<dbReference type="GO" id="GO:0005576">
    <property type="term" value="C:extracellular region"/>
    <property type="evidence" value="ECO:0007669"/>
    <property type="project" value="UniProtKB-SubCell"/>
</dbReference>
<evidence type="ECO:0000256" key="3">
    <source>
        <dbReference type="ARBA" id="ARBA00022525"/>
    </source>
</evidence>
<evidence type="ECO:0000256" key="1">
    <source>
        <dbReference type="ARBA" id="ARBA00004613"/>
    </source>
</evidence>
<keyword evidence="6" id="KW-1185">Reference proteome</keyword>
<dbReference type="InterPro" id="IPR038479">
    <property type="entry name" value="Transthyretin-like_sf"/>
</dbReference>
<feature type="chain" id="PRO_5005893658" evidence="5">
    <location>
        <begin position="24"/>
        <end position="236"/>
    </location>
</feature>
<name>A0A0N5B2Q9_STREA</name>
<dbReference type="PANTHER" id="PTHR21700">
    <property type="entry name" value="TRANSTHYRETIN-LIKE FAMILY PROTEIN-RELATED"/>
    <property type="match status" value="1"/>
</dbReference>
<dbReference type="InterPro" id="IPR008969">
    <property type="entry name" value="CarboxyPept-like_regulatory"/>
</dbReference>
<accession>A0A0N5B2Q9</accession>
<comment type="subcellular location">
    <subcellularLocation>
        <location evidence="1">Secreted</location>
    </subcellularLocation>
</comment>
<proteinExistence type="inferred from homology"/>
<sequence length="236" mass="27013">MNIFLVIISGIIFFVHNLHFTTSQNTELSENNTSRYFYSIGNFSCNGTPEANVTVKLYQKNETLMGIKVLNSTKTNNTGIFEISGHWKNYTLFIELFGYVFLLKKQKILQNSCNGTPEANVTVKLYQKNETLMDIEVLNSTKTNNTGIFEIFGHWKNYTLFSNYMSFTHKCNVSDKEKCSRTFWLRFPPEKAKNTSDEAKNDPFKTDININSTTEAFTNFGNETCVNGTDNELPTV</sequence>
<evidence type="ECO:0000313" key="7">
    <source>
        <dbReference type="WBParaSite" id="SPAL_0000036300.1"/>
    </source>
</evidence>
<reference evidence="7" key="1">
    <citation type="submission" date="2017-02" db="UniProtKB">
        <authorList>
            <consortium name="WormBaseParasite"/>
        </authorList>
    </citation>
    <scope>IDENTIFICATION</scope>
</reference>